<keyword evidence="3" id="KW-1185">Reference proteome</keyword>
<evidence type="ECO:0000256" key="1">
    <source>
        <dbReference type="SAM" id="MobiDB-lite"/>
    </source>
</evidence>
<sequence length="183" mass="19811">MPRRPPDLSPPHLTGAALPHATISTALPTPPPSSLAAAATGGGSQLRLPHHASHIASPLPPRIYRPTVPPRRRRLLPRHPTPIPALLSVEIGGVAGSQEVERWRFRRRRSPTQCTSASRLPPTPRHLPTGAAARITADASPSRGRHANRDARLADLLRGRCRHLHRPPLSSDVGFHEEGLQLS</sequence>
<dbReference type="Proteomes" id="UP000006591">
    <property type="component" value="Chromosome 4"/>
</dbReference>
<dbReference type="Gramene" id="ONIVA04G09850.1">
    <property type="protein sequence ID" value="ONIVA04G09850.1"/>
    <property type="gene ID" value="ONIVA04G09850"/>
</dbReference>
<feature type="compositionally biased region" description="Pro residues" evidence="1">
    <location>
        <begin position="58"/>
        <end position="69"/>
    </location>
</feature>
<reference evidence="2" key="1">
    <citation type="submission" date="2015-04" db="UniProtKB">
        <authorList>
            <consortium name="EnsemblPlants"/>
        </authorList>
    </citation>
    <scope>IDENTIFICATION</scope>
    <source>
        <strain evidence="2">SL10</strain>
    </source>
</reference>
<protein>
    <submittedName>
        <fullName evidence="2">Uncharacterized protein</fullName>
    </submittedName>
</protein>
<evidence type="ECO:0000313" key="2">
    <source>
        <dbReference type="EnsemblPlants" id="ONIVA04G09850.1"/>
    </source>
</evidence>
<feature type="region of interest" description="Disordered" evidence="1">
    <location>
        <begin position="106"/>
        <end position="130"/>
    </location>
</feature>
<name>A0A0E0H0G9_ORYNI</name>
<accession>A0A0E0H0G9</accession>
<proteinExistence type="predicted"/>
<dbReference type="HOGENOM" id="CLU_1557755_0_0_1"/>
<dbReference type="EnsemblPlants" id="ONIVA04G09850.1">
    <property type="protein sequence ID" value="ONIVA04G09850.1"/>
    <property type="gene ID" value="ONIVA04G09850"/>
</dbReference>
<organism evidence="2">
    <name type="scientific">Oryza nivara</name>
    <name type="common">Indian wild rice</name>
    <name type="synonym">Oryza sativa f. spontanea</name>
    <dbReference type="NCBI Taxonomy" id="4536"/>
    <lineage>
        <taxon>Eukaryota</taxon>
        <taxon>Viridiplantae</taxon>
        <taxon>Streptophyta</taxon>
        <taxon>Embryophyta</taxon>
        <taxon>Tracheophyta</taxon>
        <taxon>Spermatophyta</taxon>
        <taxon>Magnoliopsida</taxon>
        <taxon>Liliopsida</taxon>
        <taxon>Poales</taxon>
        <taxon>Poaceae</taxon>
        <taxon>BOP clade</taxon>
        <taxon>Oryzoideae</taxon>
        <taxon>Oryzeae</taxon>
        <taxon>Oryzinae</taxon>
        <taxon>Oryza</taxon>
    </lineage>
</organism>
<feature type="region of interest" description="Disordered" evidence="1">
    <location>
        <begin position="1"/>
        <end position="79"/>
    </location>
</feature>
<reference evidence="2" key="2">
    <citation type="submission" date="2018-04" db="EMBL/GenBank/DDBJ databases">
        <title>OnivRS2 (Oryza nivara Reference Sequence Version 2).</title>
        <authorList>
            <person name="Zhang J."/>
            <person name="Kudrna D."/>
            <person name="Lee S."/>
            <person name="Talag J."/>
            <person name="Rajasekar S."/>
            <person name="Welchert J."/>
            <person name="Hsing Y.-I."/>
            <person name="Wing R.A."/>
        </authorList>
    </citation>
    <scope>NUCLEOTIDE SEQUENCE [LARGE SCALE GENOMIC DNA]</scope>
    <source>
        <strain evidence="2">SL10</strain>
    </source>
</reference>
<dbReference type="AlphaFoldDB" id="A0A0E0H0G9"/>
<evidence type="ECO:0000313" key="3">
    <source>
        <dbReference type="Proteomes" id="UP000006591"/>
    </source>
</evidence>